<feature type="domain" description="Glycosyl hydrolase family 13 catalytic" evidence="5">
    <location>
        <begin position="33"/>
        <end position="461"/>
    </location>
</feature>
<dbReference type="GO" id="GO:0033934">
    <property type="term" value="F:glucan 1,4-alpha-maltotriohydrolase activity"/>
    <property type="evidence" value="ECO:0007669"/>
    <property type="project" value="TreeGrafter"/>
</dbReference>
<evidence type="ECO:0000256" key="3">
    <source>
        <dbReference type="ARBA" id="ARBA00023295"/>
    </source>
</evidence>
<dbReference type="Pfam" id="PF00128">
    <property type="entry name" value="Alpha-amylase"/>
    <property type="match status" value="1"/>
</dbReference>
<dbReference type="SUPFAM" id="SSF51445">
    <property type="entry name" value="(Trans)glycosidases"/>
    <property type="match status" value="1"/>
</dbReference>
<name>A0A316W107_9BASI</name>
<dbReference type="FunCoup" id="A0A316W107">
    <property type="interactions" value="29"/>
</dbReference>
<dbReference type="AlphaFoldDB" id="A0A316W107"/>
<dbReference type="PANTHER" id="PTHR10357">
    <property type="entry name" value="ALPHA-AMYLASE FAMILY MEMBER"/>
    <property type="match status" value="1"/>
</dbReference>
<dbReference type="Proteomes" id="UP000245783">
    <property type="component" value="Unassembled WGS sequence"/>
</dbReference>
<keyword evidence="4" id="KW-0462">Maltose metabolism</keyword>
<dbReference type="InterPro" id="IPR017853">
    <property type="entry name" value="GH"/>
</dbReference>
<accession>A0A316W107</accession>
<dbReference type="Gene3D" id="3.90.400.10">
    <property type="entry name" value="Oligo-1,6-glucosidase, Domain 2"/>
    <property type="match status" value="1"/>
</dbReference>
<dbReference type="GO" id="GO:0004556">
    <property type="term" value="F:alpha-amylase activity"/>
    <property type="evidence" value="ECO:0007669"/>
    <property type="project" value="TreeGrafter"/>
</dbReference>
<dbReference type="GO" id="GO:0005987">
    <property type="term" value="P:sucrose catabolic process"/>
    <property type="evidence" value="ECO:0007669"/>
    <property type="project" value="TreeGrafter"/>
</dbReference>
<reference evidence="6 7" key="1">
    <citation type="journal article" date="2018" name="Mol. Biol. Evol.">
        <title>Broad Genomic Sampling Reveals a Smut Pathogenic Ancestry of the Fungal Clade Ustilaginomycotina.</title>
        <authorList>
            <person name="Kijpornyongpan T."/>
            <person name="Mondo S.J."/>
            <person name="Barry K."/>
            <person name="Sandor L."/>
            <person name="Lee J."/>
            <person name="Lipzen A."/>
            <person name="Pangilinan J."/>
            <person name="LaButti K."/>
            <person name="Hainaut M."/>
            <person name="Henrissat B."/>
            <person name="Grigoriev I.V."/>
            <person name="Spatafora J.W."/>
            <person name="Aime M.C."/>
        </authorList>
    </citation>
    <scope>NUCLEOTIDE SEQUENCE [LARGE SCALE GENOMIC DNA]</scope>
    <source>
        <strain evidence="6 7">MCA 4658</strain>
    </source>
</reference>
<keyword evidence="3" id="KW-0326">Glycosidase</keyword>
<keyword evidence="2 6" id="KW-0378">Hydrolase</keyword>
<evidence type="ECO:0000313" key="6">
    <source>
        <dbReference type="EMBL" id="PWN42423.1"/>
    </source>
</evidence>
<dbReference type="GO" id="GO:0004574">
    <property type="term" value="F:oligo-1,6-glucosidase activity"/>
    <property type="evidence" value="ECO:0007669"/>
    <property type="project" value="TreeGrafter"/>
</dbReference>
<organism evidence="6 7">
    <name type="scientific">Ceraceosorus guamensis</name>
    <dbReference type="NCBI Taxonomy" id="1522189"/>
    <lineage>
        <taxon>Eukaryota</taxon>
        <taxon>Fungi</taxon>
        <taxon>Dikarya</taxon>
        <taxon>Basidiomycota</taxon>
        <taxon>Ustilaginomycotina</taxon>
        <taxon>Exobasidiomycetes</taxon>
        <taxon>Ceraceosorales</taxon>
        <taxon>Ceraceosoraceae</taxon>
        <taxon>Ceraceosorus</taxon>
    </lineage>
</organism>
<keyword evidence="7" id="KW-1185">Reference proteome</keyword>
<dbReference type="SMART" id="SM00642">
    <property type="entry name" value="Aamy"/>
    <property type="match status" value="1"/>
</dbReference>
<dbReference type="RefSeq" id="XP_025369583.1">
    <property type="nucleotide sequence ID" value="XM_025513993.1"/>
</dbReference>
<dbReference type="OrthoDB" id="1740265at2759"/>
<protein>
    <submittedName>
        <fullName evidence="6">Glycoside hydrolase</fullName>
    </submittedName>
</protein>
<evidence type="ECO:0000256" key="1">
    <source>
        <dbReference type="ARBA" id="ARBA00008061"/>
    </source>
</evidence>
<evidence type="ECO:0000256" key="2">
    <source>
        <dbReference type="ARBA" id="ARBA00022801"/>
    </source>
</evidence>
<evidence type="ECO:0000256" key="4">
    <source>
        <dbReference type="ARBA" id="ARBA00026248"/>
    </source>
</evidence>
<dbReference type="FunFam" id="3.20.20.80:FF:000064">
    <property type="entry name" value="Oligo-1,6-glucosidase"/>
    <property type="match status" value="1"/>
</dbReference>
<proteinExistence type="inferred from homology"/>
<evidence type="ECO:0000313" key="7">
    <source>
        <dbReference type="Proteomes" id="UP000245783"/>
    </source>
</evidence>
<dbReference type="InParanoid" id="A0A316W107"/>
<dbReference type="GeneID" id="37035863"/>
<dbReference type="EMBL" id="KZ819380">
    <property type="protein sequence ID" value="PWN42423.1"/>
    <property type="molecule type" value="Genomic_DNA"/>
</dbReference>
<dbReference type="FunFam" id="3.90.400.10:FF:000002">
    <property type="entry name" value="Sucrose isomerase"/>
    <property type="match status" value="1"/>
</dbReference>
<dbReference type="GO" id="GO:0000025">
    <property type="term" value="P:maltose catabolic process"/>
    <property type="evidence" value="ECO:0007669"/>
    <property type="project" value="TreeGrafter"/>
</dbReference>
<dbReference type="CDD" id="cd11333">
    <property type="entry name" value="AmyAc_SI_OligoGlu_DGase"/>
    <property type="match status" value="1"/>
</dbReference>
<gene>
    <name evidence="6" type="ORF">IE81DRAFT_323583</name>
</gene>
<comment type="similarity">
    <text evidence="1">Belongs to the glycosyl hydrolase 13 family.</text>
</comment>
<dbReference type="PANTHER" id="PTHR10357:SF179">
    <property type="entry name" value="NEUTRAL AND BASIC AMINO ACID TRANSPORT PROTEIN RBAT"/>
    <property type="match status" value="1"/>
</dbReference>
<dbReference type="STRING" id="1522189.A0A316W107"/>
<sequence length="650" mass="74579">MSNLRYPLSNADLAKLQSSYSEPAWWKEAVVYQIWPASFLNGNAQDGVGDLGGVMSKLDYLKDLGADVVWLSPCYESPDKDYGYDVADYKKIADRYGSNEQLEQLIAELKKRDMKLMMDLIVNHTSSEHAWFKESLKGKDSPKRDWYIWRKGKVGANGEKLPPNNWVAFFTGPAWTYDEASDEWYLCIFSPWQPDLNWENPAVREAVHDIAKFWLDKGVAGFRMDVINEISKTYNADGSLPDAPITEPNSKYQPAVSLFCDGPRVHEFIQELGEKVLSKYDTITVGETPHAKHPDILLPWTHPARHELRSCFTFDLHDQDGDQQWPLIPKKIHLPHFAGIVNKWQTYCHRTSAWLANYFENHDQARTVSRWASDSAEHRKTAARMISLFQTSLSGSLYVYQGQEIGMKNIPHDWPIEEYKDVATVNFLKECRELVEQGRQPPADPKEVPVFAQQKARDNARTPVQWTAGPHAGFSTAEPWMRVQEEDAKQGWNVEEELKDRWSVLSGWRDALRGRREFKDCILYGNFNLLKPQDEKVMSYVRNSCDARSNSDSDSARASVPSRSLLVILNFSADTIDSYELSPDAAHEAQEDARVQYKSEAPIVELHDLEKRARLVLGSREDSKELRWKGQILSRIRPFEGLWFELAPSI</sequence>
<dbReference type="InterPro" id="IPR045857">
    <property type="entry name" value="O16G_dom_2"/>
</dbReference>
<dbReference type="GO" id="GO:0004575">
    <property type="term" value="F:sucrose alpha-glucosidase activity"/>
    <property type="evidence" value="ECO:0007669"/>
    <property type="project" value="TreeGrafter"/>
</dbReference>
<evidence type="ECO:0000259" key="5">
    <source>
        <dbReference type="SMART" id="SM00642"/>
    </source>
</evidence>
<dbReference type="InterPro" id="IPR006047">
    <property type="entry name" value="GH13_cat_dom"/>
</dbReference>
<dbReference type="Gene3D" id="3.20.20.80">
    <property type="entry name" value="Glycosidases"/>
    <property type="match status" value="1"/>
</dbReference>